<evidence type="ECO:0000313" key="3">
    <source>
        <dbReference type="Proteomes" id="UP001597083"/>
    </source>
</evidence>
<evidence type="ECO:0000259" key="1">
    <source>
        <dbReference type="Pfam" id="PF19278"/>
    </source>
</evidence>
<sequence length="84" mass="9139">KPAAAAETGTRRIWLDGSFQEVPTQARDTCVPGDEPSGPCVITEPQCSLLIPPGWHGTVDEHGAIVLERTRHERHHGMSDRTTA</sequence>
<evidence type="ECO:0000313" key="2">
    <source>
        <dbReference type="EMBL" id="MFD0855985.1"/>
    </source>
</evidence>
<protein>
    <recommendedName>
        <fullName evidence="1">Acetophenone carboxylase-like C-terminal domain-containing protein</fullName>
    </recommendedName>
</protein>
<feature type="non-terminal residue" evidence="2">
    <location>
        <position position="1"/>
    </location>
</feature>
<feature type="domain" description="Acetophenone carboxylase-like C-terminal" evidence="1">
    <location>
        <begin position="1"/>
        <end position="67"/>
    </location>
</feature>
<comment type="caution">
    <text evidence="2">The sequence shown here is derived from an EMBL/GenBank/DDBJ whole genome shotgun (WGS) entry which is preliminary data.</text>
</comment>
<accession>A0ABW3CP21</accession>
<dbReference type="Pfam" id="PF19278">
    <property type="entry name" value="Hydant_A_C"/>
    <property type="match status" value="1"/>
</dbReference>
<dbReference type="EMBL" id="JBHTIR010003893">
    <property type="protein sequence ID" value="MFD0855985.1"/>
    <property type="molecule type" value="Genomic_DNA"/>
</dbReference>
<gene>
    <name evidence="2" type="ORF">ACFQ07_27345</name>
</gene>
<keyword evidence="3" id="KW-1185">Reference proteome</keyword>
<reference evidence="3" key="1">
    <citation type="journal article" date="2019" name="Int. J. Syst. Evol. Microbiol.">
        <title>The Global Catalogue of Microorganisms (GCM) 10K type strain sequencing project: providing services to taxonomists for standard genome sequencing and annotation.</title>
        <authorList>
            <consortium name="The Broad Institute Genomics Platform"/>
            <consortium name="The Broad Institute Genome Sequencing Center for Infectious Disease"/>
            <person name="Wu L."/>
            <person name="Ma J."/>
        </authorList>
    </citation>
    <scope>NUCLEOTIDE SEQUENCE [LARGE SCALE GENOMIC DNA]</scope>
    <source>
        <strain evidence="3">JCM 31696</strain>
    </source>
</reference>
<proteinExistence type="predicted"/>
<name>A0ABW3CP21_9ACTN</name>
<dbReference type="Proteomes" id="UP001597083">
    <property type="component" value="Unassembled WGS sequence"/>
</dbReference>
<organism evidence="2 3">
    <name type="scientific">Actinomadura adrarensis</name>
    <dbReference type="NCBI Taxonomy" id="1819600"/>
    <lineage>
        <taxon>Bacteria</taxon>
        <taxon>Bacillati</taxon>
        <taxon>Actinomycetota</taxon>
        <taxon>Actinomycetes</taxon>
        <taxon>Streptosporangiales</taxon>
        <taxon>Thermomonosporaceae</taxon>
        <taxon>Actinomadura</taxon>
    </lineage>
</organism>
<dbReference type="InterPro" id="IPR049517">
    <property type="entry name" value="ACX-like_C"/>
</dbReference>